<proteinExistence type="predicted"/>
<organism evidence="1 2">
    <name type="scientific">Sphenostylis stenocarpa</name>
    <dbReference type="NCBI Taxonomy" id="92480"/>
    <lineage>
        <taxon>Eukaryota</taxon>
        <taxon>Viridiplantae</taxon>
        <taxon>Streptophyta</taxon>
        <taxon>Embryophyta</taxon>
        <taxon>Tracheophyta</taxon>
        <taxon>Spermatophyta</taxon>
        <taxon>Magnoliopsida</taxon>
        <taxon>eudicotyledons</taxon>
        <taxon>Gunneridae</taxon>
        <taxon>Pentapetalae</taxon>
        <taxon>rosids</taxon>
        <taxon>fabids</taxon>
        <taxon>Fabales</taxon>
        <taxon>Fabaceae</taxon>
        <taxon>Papilionoideae</taxon>
        <taxon>50 kb inversion clade</taxon>
        <taxon>NPAAA clade</taxon>
        <taxon>indigoferoid/millettioid clade</taxon>
        <taxon>Phaseoleae</taxon>
        <taxon>Sphenostylis</taxon>
    </lineage>
</organism>
<accession>A0AA86W123</accession>
<keyword evidence="2" id="KW-1185">Reference proteome</keyword>
<evidence type="ECO:0000313" key="2">
    <source>
        <dbReference type="Proteomes" id="UP001189624"/>
    </source>
</evidence>
<protein>
    <submittedName>
        <fullName evidence="1">Uncharacterized protein</fullName>
    </submittedName>
</protein>
<reference evidence="1" key="1">
    <citation type="submission" date="2023-10" db="EMBL/GenBank/DDBJ databases">
        <authorList>
            <person name="Domelevo Entfellner J.-B."/>
        </authorList>
    </citation>
    <scope>NUCLEOTIDE SEQUENCE</scope>
</reference>
<dbReference type="Gramene" id="rna-AYBTSS11_LOCUS28577">
    <property type="protein sequence ID" value="CAJ1976439.1"/>
    <property type="gene ID" value="gene-AYBTSS11_LOCUS28577"/>
</dbReference>
<sequence>MVITIETWSTISESKIVSVGTVSAQHTDTTDKYNSTFFPSLNRTKTVFPSHLFKFPGICNSGACLNEVELQDPLCSSSPVLMIVFD</sequence>
<gene>
    <name evidence="1" type="ORF">AYBTSS11_LOCUS28577</name>
</gene>
<dbReference type="Proteomes" id="UP001189624">
    <property type="component" value="Chromosome 10"/>
</dbReference>
<dbReference type="AlphaFoldDB" id="A0AA86W123"/>
<name>A0AA86W123_9FABA</name>
<dbReference type="EMBL" id="OY731407">
    <property type="protein sequence ID" value="CAJ1976439.1"/>
    <property type="molecule type" value="Genomic_DNA"/>
</dbReference>
<evidence type="ECO:0000313" key="1">
    <source>
        <dbReference type="EMBL" id="CAJ1976439.1"/>
    </source>
</evidence>